<dbReference type="EMBL" id="CAJPWZ010000309">
    <property type="protein sequence ID" value="CAG2189984.1"/>
    <property type="molecule type" value="Genomic_DNA"/>
</dbReference>
<sequence>MPAFYVPASETPKKQHKLQQQYSLDERKLMSDILYDDLNSKRSFISQFQCAIAICTYFYFDDKLPFFYPATVKFDRDERRIIAEIARQKDLESKVEQCKQFEEKRHQNLAKRDEIEAEKKARAQEKLRRTQSTTKPDLVSDTVKKYETKRSEVLDRIQKKEQERKMKLDNAMNREKPNSSTSIKTKRRREENEARKEIERVENAHQRYKENLMCVREKSVMGRTFDFDDIREENGDASDDEKDDEDSGISLDNSYQDTDSQGSSCDRKRSTYRSQRHVTSSYGSFSQRTVLPPIG</sequence>
<feature type="region of interest" description="Disordered" evidence="1">
    <location>
        <begin position="109"/>
        <end position="140"/>
    </location>
</feature>
<name>A0A8S3Q5B8_MYTED</name>
<feature type="compositionally biased region" description="Basic and acidic residues" evidence="1">
    <location>
        <begin position="109"/>
        <end position="128"/>
    </location>
</feature>
<protein>
    <submittedName>
        <fullName evidence="2">Uncharacterized protein</fullName>
    </submittedName>
</protein>
<keyword evidence="3" id="KW-1185">Reference proteome</keyword>
<feature type="region of interest" description="Disordered" evidence="1">
    <location>
        <begin position="227"/>
        <end position="295"/>
    </location>
</feature>
<reference evidence="2" key="1">
    <citation type="submission" date="2021-03" db="EMBL/GenBank/DDBJ databases">
        <authorList>
            <person name="Bekaert M."/>
        </authorList>
    </citation>
    <scope>NUCLEOTIDE SEQUENCE</scope>
</reference>
<gene>
    <name evidence="2" type="ORF">MEDL_5367</name>
</gene>
<organism evidence="2 3">
    <name type="scientific">Mytilus edulis</name>
    <name type="common">Blue mussel</name>
    <dbReference type="NCBI Taxonomy" id="6550"/>
    <lineage>
        <taxon>Eukaryota</taxon>
        <taxon>Metazoa</taxon>
        <taxon>Spiralia</taxon>
        <taxon>Lophotrochozoa</taxon>
        <taxon>Mollusca</taxon>
        <taxon>Bivalvia</taxon>
        <taxon>Autobranchia</taxon>
        <taxon>Pteriomorphia</taxon>
        <taxon>Mytilida</taxon>
        <taxon>Mytiloidea</taxon>
        <taxon>Mytilidae</taxon>
        <taxon>Mytilinae</taxon>
        <taxon>Mytilus</taxon>
    </lineage>
</organism>
<feature type="compositionally biased region" description="Polar residues" evidence="1">
    <location>
        <begin position="277"/>
        <end position="289"/>
    </location>
</feature>
<dbReference type="Proteomes" id="UP000683360">
    <property type="component" value="Unassembled WGS sequence"/>
</dbReference>
<comment type="caution">
    <text evidence="2">The sequence shown here is derived from an EMBL/GenBank/DDBJ whole genome shotgun (WGS) entry which is preliminary data.</text>
</comment>
<evidence type="ECO:0000256" key="1">
    <source>
        <dbReference type="SAM" id="MobiDB-lite"/>
    </source>
</evidence>
<dbReference type="OrthoDB" id="6138318at2759"/>
<proteinExistence type="predicted"/>
<feature type="compositionally biased region" description="Basic and acidic residues" evidence="1">
    <location>
        <begin position="188"/>
        <end position="198"/>
    </location>
</feature>
<evidence type="ECO:0000313" key="2">
    <source>
        <dbReference type="EMBL" id="CAG2189984.1"/>
    </source>
</evidence>
<dbReference type="AlphaFoldDB" id="A0A8S3Q5B8"/>
<feature type="region of interest" description="Disordered" evidence="1">
    <location>
        <begin position="158"/>
        <end position="198"/>
    </location>
</feature>
<evidence type="ECO:0000313" key="3">
    <source>
        <dbReference type="Proteomes" id="UP000683360"/>
    </source>
</evidence>
<accession>A0A8S3Q5B8</accession>
<feature type="compositionally biased region" description="Acidic residues" evidence="1">
    <location>
        <begin position="235"/>
        <end position="247"/>
    </location>
</feature>
<feature type="compositionally biased region" description="Polar residues" evidence="1">
    <location>
        <begin position="250"/>
        <end position="264"/>
    </location>
</feature>
<feature type="compositionally biased region" description="Basic and acidic residues" evidence="1">
    <location>
        <begin position="158"/>
        <end position="177"/>
    </location>
</feature>